<dbReference type="InterPro" id="IPR015590">
    <property type="entry name" value="Aldehyde_DH_dom"/>
</dbReference>
<dbReference type="KEGG" id="sbae:DSM104329_05520"/>
<evidence type="ECO:0000256" key="2">
    <source>
        <dbReference type="ARBA" id="ARBA00023002"/>
    </source>
</evidence>
<name>A0A9E7C732_9ACTN</name>
<dbReference type="Gene3D" id="3.40.605.10">
    <property type="entry name" value="Aldehyde Dehydrogenase, Chain A, domain 1"/>
    <property type="match status" value="1"/>
</dbReference>
<keyword evidence="7" id="KW-1185">Reference proteome</keyword>
<evidence type="ECO:0000313" key="6">
    <source>
        <dbReference type="EMBL" id="UGS39088.1"/>
    </source>
</evidence>
<feature type="domain" description="Aldehyde dehydrogenase" evidence="5">
    <location>
        <begin position="23"/>
        <end position="476"/>
    </location>
</feature>
<dbReference type="InterPro" id="IPR016163">
    <property type="entry name" value="Ald_DH_C"/>
</dbReference>
<dbReference type="Gene3D" id="3.40.309.10">
    <property type="entry name" value="Aldehyde Dehydrogenase, Chain A, domain 2"/>
    <property type="match status" value="1"/>
</dbReference>
<dbReference type="EMBL" id="CP087164">
    <property type="protein sequence ID" value="UGS39088.1"/>
    <property type="molecule type" value="Genomic_DNA"/>
</dbReference>
<dbReference type="InterPro" id="IPR016161">
    <property type="entry name" value="Ald_DH/histidinol_DH"/>
</dbReference>
<dbReference type="FunFam" id="3.40.309.10:FF:000012">
    <property type="entry name" value="Betaine aldehyde dehydrogenase"/>
    <property type="match status" value="1"/>
</dbReference>
<dbReference type="InterPro" id="IPR016160">
    <property type="entry name" value="Ald_DH_CS_CYS"/>
</dbReference>
<evidence type="ECO:0000259" key="5">
    <source>
        <dbReference type="Pfam" id="PF00171"/>
    </source>
</evidence>
<evidence type="ECO:0000256" key="1">
    <source>
        <dbReference type="ARBA" id="ARBA00009986"/>
    </source>
</evidence>
<accession>A0A9E7C732</accession>
<dbReference type="InterPro" id="IPR016162">
    <property type="entry name" value="Ald_DH_N"/>
</dbReference>
<comment type="similarity">
    <text evidence="1 4">Belongs to the aldehyde dehydrogenase family.</text>
</comment>
<gene>
    <name evidence="6" type="primary">xylG_2</name>
    <name evidence="6" type="ORF">DSM104329_05520</name>
</gene>
<protein>
    <submittedName>
        <fullName evidence="6">2-hydroxymuconic semialdehyde dehydrogenase</fullName>
        <ecNumber evidence="6">1.2.1.85</ecNumber>
    </submittedName>
</protein>
<dbReference type="PROSITE" id="PS00687">
    <property type="entry name" value="ALDEHYDE_DEHYDR_GLU"/>
    <property type="match status" value="1"/>
</dbReference>
<dbReference type="AlphaFoldDB" id="A0A9E7C732"/>
<dbReference type="PANTHER" id="PTHR11699">
    <property type="entry name" value="ALDEHYDE DEHYDROGENASE-RELATED"/>
    <property type="match status" value="1"/>
</dbReference>
<feature type="active site" evidence="3">
    <location>
        <position position="256"/>
    </location>
</feature>
<dbReference type="GO" id="GO:0016620">
    <property type="term" value="F:oxidoreductase activity, acting on the aldehyde or oxo group of donors, NAD or NADP as acceptor"/>
    <property type="evidence" value="ECO:0007669"/>
    <property type="project" value="InterPro"/>
</dbReference>
<sequence length="490" mass="51533">MTEVEGVEVPTEHYIDGHRVASADTFEVRSPIDWADWKLADVARGGAAEVDAAVAAARRAFPAWAALGPGGRHAALSRLADAIDAAVPRLAAVECVDNGSIHEAMEQRVLPRAANNVRFFADYAAERLAEPPRTLHGGERNRVRHDPAGVVAVSTPWNAPFMLATWRVGPALAAGNTVVLKPPEWAPLTCSLLGDLADEAGLPPGVLNVVHGTGAEAGAPLTGHPGVDRVAFTGSPATAHVVYRDAAAQLTPVSFELGGKSPFIVFEDADLDAAVRTAAYQFDNSGQVCLAGTRLLVQRSILDEFLERLRAAADEIAVGDPREAGTTYGPLIHPVALGRVTGHVARAREQGARLVFGGESLGGLYYAPTLFTDIPADAEILQREVFGPVLTLQAFADEAEAVALANGTDYGLAATIYTGDAARADRVSGAVVAGTVWVNCFYVRDLETPFGGARDSGIGREGGHHSFDFYCDVKTVCERTALYAGEGGTP</sequence>
<dbReference type="Pfam" id="PF00171">
    <property type="entry name" value="Aldedh"/>
    <property type="match status" value="1"/>
</dbReference>
<dbReference type="SUPFAM" id="SSF53720">
    <property type="entry name" value="ALDH-like"/>
    <property type="match status" value="1"/>
</dbReference>
<dbReference type="RefSeq" id="WP_259313095.1">
    <property type="nucleotide sequence ID" value="NZ_CP087164.1"/>
</dbReference>
<dbReference type="PROSITE" id="PS00070">
    <property type="entry name" value="ALDEHYDE_DEHYDR_CYS"/>
    <property type="match status" value="1"/>
</dbReference>
<dbReference type="InterPro" id="IPR029510">
    <property type="entry name" value="Ald_DH_CS_GLU"/>
</dbReference>
<dbReference type="EC" id="1.2.1.85" evidence="6"/>
<evidence type="ECO:0000256" key="3">
    <source>
        <dbReference type="PROSITE-ProRule" id="PRU10007"/>
    </source>
</evidence>
<dbReference type="Proteomes" id="UP001162834">
    <property type="component" value="Chromosome"/>
</dbReference>
<evidence type="ECO:0000256" key="4">
    <source>
        <dbReference type="RuleBase" id="RU003345"/>
    </source>
</evidence>
<organism evidence="6 7">
    <name type="scientific">Capillimicrobium parvum</name>
    <dbReference type="NCBI Taxonomy" id="2884022"/>
    <lineage>
        <taxon>Bacteria</taxon>
        <taxon>Bacillati</taxon>
        <taxon>Actinomycetota</taxon>
        <taxon>Thermoleophilia</taxon>
        <taxon>Solirubrobacterales</taxon>
        <taxon>Capillimicrobiaceae</taxon>
        <taxon>Capillimicrobium</taxon>
    </lineage>
</organism>
<evidence type="ECO:0000313" key="7">
    <source>
        <dbReference type="Proteomes" id="UP001162834"/>
    </source>
</evidence>
<keyword evidence="2 4" id="KW-0560">Oxidoreductase</keyword>
<proteinExistence type="inferred from homology"/>
<dbReference type="FunFam" id="3.40.605.10:FF:000007">
    <property type="entry name" value="NAD/NADP-dependent betaine aldehyde dehydrogenase"/>
    <property type="match status" value="1"/>
</dbReference>
<reference evidence="6" key="1">
    <citation type="journal article" date="2022" name="Int. J. Syst. Evol. Microbiol.">
        <title>Pseudomonas aegrilactucae sp. nov. and Pseudomonas morbosilactucae sp. nov., pathogens causing bacterial rot of lettuce in Japan.</title>
        <authorList>
            <person name="Sawada H."/>
            <person name="Fujikawa T."/>
            <person name="Satou M."/>
        </authorList>
    </citation>
    <scope>NUCLEOTIDE SEQUENCE</scope>
    <source>
        <strain evidence="6">0166_1</strain>
    </source>
</reference>